<organism evidence="2 3">
    <name type="scientific">Candidatus Thiothrix phosphatis</name>
    <dbReference type="NCBI Taxonomy" id="3112415"/>
    <lineage>
        <taxon>Bacteria</taxon>
        <taxon>Pseudomonadati</taxon>
        <taxon>Pseudomonadota</taxon>
        <taxon>Gammaproteobacteria</taxon>
        <taxon>Thiotrichales</taxon>
        <taxon>Thiotrichaceae</taxon>
        <taxon>Thiothrix</taxon>
    </lineage>
</organism>
<accession>A0ABU6D3X6</accession>
<comment type="caution">
    <text evidence="2">The sequence shown here is derived from an EMBL/GenBank/DDBJ whole genome shotgun (WGS) entry which is preliminary data.</text>
</comment>
<dbReference type="EMBL" id="JAYMYJ010000160">
    <property type="protein sequence ID" value="MEB4593522.1"/>
    <property type="molecule type" value="Genomic_DNA"/>
</dbReference>
<name>A0ABU6D3X6_9GAMM</name>
<dbReference type="RefSeq" id="WP_324698488.1">
    <property type="nucleotide sequence ID" value="NZ_JAYMYJ010000160.1"/>
</dbReference>
<evidence type="ECO:0000313" key="3">
    <source>
        <dbReference type="Proteomes" id="UP001308005"/>
    </source>
</evidence>
<protein>
    <submittedName>
        <fullName evidence="2">Uncharacterized protein</fullName>
    </submittedName>
</protein>
<reference evidence="3" key="1">
    <citation type="submission" date="2023-07" db="EMBL/GenBank/DDBJ databases">
        <title>The carbon used by Thiothrix.</title>
        <authorList>
            <person name="Chen L."/>
        </authorList>
    </citation>
    <scope>NUCLEOTIDE SEQUENCE [LARGE SCALE GENOMIC DNA]</scope>
</reference>
<proteinExistence type="predicted"/>
<keyword evidence="3" id="KW-1185">Reference proteome</keyword>
<sequence length="87" mass="10133">MKQAFHYNLIRLQPDVEIGELSDIDEFVALSGQGNSHDWKFDRDELHERIFGNKQHGLEPLKKLQNHFGDIEKGDQENSRPSHHVNT</sequence>
<feature type="region of interest" description="Disordered" evidence="1">
    <location>
        <begin position="66"/>
        <end position="87"/>
    </location>
</feature>
<evidence type="ECO:0000313" key="2">
    <source>
        <dbReference type="EMBL" id="MEB4593522.1"/>
    </source>
</evidence>
<gene>
    <name evidence="2" type="ORF">VSS37_21270</name>
</gene>
<feature type="compositionally biased region" description="Basic and acidic residues" evidence="1">
    <location>
        <begin position="69"/>
        <end position="80"/>
    </location>
</feature>
<dbReference type="Proteomes" id="UP001308005">
    <property type="component" value="Unassembled WGS sequence"/>
</dbReference>
<evidence type="ECO:0000256" key="1">
    <source>
        <dbReference type="SAM" id="MobiDB-lite"/>
    </source>
</evidence>